<sequence length="208" mass="22815">MKAVLYDWDGGNVWLFHLINNVRFEHLDSIMLLGTALGNHQLFPVYLAALSLIAVTATDRIPVANPIRYRSQTNLWIGTLAVFSIAYLLDGLLLGVLKPLLDFPRPPLALPAGTLHIIGQPEYHHSLPSGHSSFAMLVVASIWPVSGRWSKVAGTLFVVWVGMSRISLGAHFPADVLAGWLSSLMIVIAVRYAIASKSRLSSMKDYTV</sequence>
<evidence type="ECO:0000313" key="3">
    <source>
        <dbReference type="EMBL" id="OIQ63663.1"/>
    </source>
</evidence>
<name>A0A1J5P7A4_9ZZZZ</name>
<feature type="transmembrane region" description="Helical" evidence="1">
    <location>
        <begin position="75"/>
        <end position="97"/>
    </location>
</feature>
<dbReference type="SUPFAM" id="SSF48317">
    <property type="entry name" value="Acid phosphatase/Vanadium-dependent haloperoxidase"/>
    <property type="match status" value="1"/>
</dbReference>
<feature type="transmembrane region" description="Helical" evidence="1">
    <location>
        <begin position="176"/>
        <end position="194"/>
    </location>
</feature>
<keyword evidence="1" id="KW-0812">Transmembrane</keyword>
<dbReference type="SMART" id="SM00014">
    <property type="entry name" value="acidPPc"/>
    <property type="match status" value="1"/>
</dbReference>
<evidence type="ECO:0000256" key="1">
    <source>
        <dbReference type="SAM" id="Phobius"/>
    </source>
</evidence>
<evidence type="ECO:0000259" key="2">
    <source>
        <dbReference type="SMART" id="SM00014"/>
    </source>
</evidence>
<dbReference type="Pfam" id="PF01569">
    <property type="entry name" value="PAP2"/>
    <property type="match status" value="1"/>
</dbReference>
<dbReference type="Gene3D" id="1.20.144.10">
    <property type="entry name" value="Phosphatidic acid phosphatase type 2/haloperoxidase"/>
    <property type="match status" value="1"/>
</dbReference>
<dbReference type="EMBL" id="MLJW01008809">
    <property type="protein sequence ID" value="OIQ63663.1"/>
    <property type="molecule type" value="Genomic_DNA"/>
</dbReference>
<organism evidence="3">
    <name type="scientific">mine drainage metagenome</name>
    <dbReference type="NCBI Taxonomy" id="410659"/>
    <lineage>
        <taxon>unclassified sequences</taxon>
        <taxon>metagenomes</taxon>
        <taxon>ecological metagenomes</taxon>
    </lineage>
</organism>
<dbReference type="PANTHER" id="PTHR14969">
    <property type="entry name" value="SPHINGOSINE-1-PHOSPHATE PHOSPHOHYDROLASE"/>
    <property type="match status" value="1"/>
</dbReference>
<keyword evidence="1" id="KW-1133">Transmembrane helix</keyword>
<accession>A0A1J5P7A4</accession>
<dbReference type="AlphaFoldDB" id="A0A1J5P7A4"/>
<protein>
    <submittedName>
        <fullName evidence="3">Phosphatidylglycerophosphatase B</fullName>
    </submittedName>
</protein>
<feature type="domain" description="Phosphatidic acid phosphatase type 2/haloperoxidase" evidence="2">
    <location>
        <begin position="77"/>
        <end position="191"/>
    </location>
</feature>
<dbReference type="InterPro" id="IPR036938">
    <property type="entry name" value="PAP2/HPO_sf"/>
</dbReference>
<keyword evidence="1" id="KW-0472">Membrane</keyword>
<dbReference type="PANTHER" id="PTHR14969:SF13">
    <property type="entry name" value="AT30094P"/>
    <property type="match status" value="1"/>
</dbReference>
<reference evidence="3" key="1">
    <citation type="submission" date="2016-10" db="EMBL/GenBank/DDBJ databases">
        <title>Sequence of Gallionella enrichment culture.</title>
        <authorList>
            <person name="Poehlein A."/>
            <person name="Muehling M."/>
            <person name="Daniel R."/>
        </authorList>
    </citation>
    <scope>NUCLEOTIDE SEQUENCE</scope>
</reference>
<feature type="transmembrane region" description="Helical" evidence="1">
    <location>
        <begin position="43"/>
        <end position="63"/>
    </location>
</feature>
<proteinExistence type="predicted"/>
<gene>
    <name evidence="3" type="ORF">GALL_547970</name>
</gene>
<comment type="caution">
    <text evidence="3">The sequence shown here is derived from an EMBL/GenBank/DDBJ whole genome shotgun (WGS) entry which is preliminary data.</text>
</comment>
<dbReference type="InterPro" id="IPR000326">
    <property type="entry name" value="PAP2/HPO"/>
</dbReference>